<dbReference type="EMBL" id="CP046172">
    <property type="protein sequence ID" value="QIS14391.1"/>
    <property type="molecule type" value="Genomic_DNA"/>
</dbReference>
<keyword evidence="1" id="KW-0328">Glycosyltransferase</keyword>
<reference evidence="5 6" key="1">
    <citation type="journal article" date="2019" name="ACS Chem. Biol.">
        <title>Identification and Mobilization of a Cryptic Antibiotic Biosynthesis Gene Locus from a Human-Pathogenic Nocardia Isolate.</title>
        <authorList>
            <person name="Herisse M."/>
            <person name="Ishida K."/>
            <person name="Porter J.L."/>
            <person name="Howden B."/>
            <person name="Hertweck C."/>
            <person name="Stinear T.P."/>
            <person name="Pidot S.J."/>
        </authorList>
    </citation>
    <scope>NUCLEOTIDE SEQUENCE [LARGE SCALE GENOMIC DNA]</scope>
    <source>
        <strain evidence="5 6">AUSMDU00012717</strain>
    </source>
</reference>
<accession>A0A6G9YMH6</accession>
<dbReference type="GO" id="GO:0016758">
    <property type="term" value="F:hexosyltransferase activity"/>
    <property type="evidence" value="ECO:0007669"/>
    <property type="project" value="TreeGrafter"/>
</dbReference>
<dbReference type="Proteomes" id="UP000503540">
    <property type="component" value="Chromosome"/>
</dbReference>
<dbReference type="PANTHER" id="PTHR45947">
    <property type="entry name" value="SULFOQUINOVOSYL TRANSFERASE SQD2"/>
    <property type="match status" value="1"/>
</dbReference>
<dbReference type="Pfam" id="PF00534">
    <property type="entry name" value="Glycos_transf_1"/>
    <property type="match status" value="1"/>
</dbReference>
<feature type="domain" description="Glycosyl transferase family 1" evidence="3">
    <location>
        <begin position="208"/>
        <end position="358"/>
    </location>
</feature>
<dbReference type="InterPro" id="IPR050194">
    <property type="entry name" value="Glycosyltransferase_grp1"/>
</dbReference>
<dbReference type="InterPro" id="IPR028098">
    <property type="entry name" value="Glyco_trans_4-like_N"/>
</dbReference>
<evidence type="ECO:0000313" key="6">
    <source>
        <dbReference type="Proteomes" id="UP000503540"/>
    </source>
</evidence>
<dbReference type="Pfam" id="PF13439">
    <property type="entry name" value="Glyco_transf_4"/>
    <property type="match status" value="1"/>
</dbReference>
<organism evidence="5 6">
    <name type="scientific">Nocardia arthritidis</name>
    <dbReference type="NCBI Taxonomy" id="228602"/>
    <lineage>
        <taxon>Bacteria</taxon>
        <taxon>Bacillati</taxon>
        <taxon>Actinomycetota</taxon>
        <taxon>Actinomycetes</taxon>
        <taxon>Mycobacteriales</taxon>
        <taxon>Nocardiaceae</taxon>
        <taxon>Nocardia</taxon>
    </lineage>
</organism>
<dbReference type="AlphaFoldDB" id="A0A6G9YMH6"/>
<dbReference type="RefSeq" id="WP_167476810.1">
    <property type="nucleotide sequence ID" value="NZ_CP046172.1"/>
</dbReference>
<evidence type="ECO:0000259" key="4">
    <source>
        <dbReference type="Pfam" id="PF13439"/>
    </source>
</evidence>
<dbReference type="Gene3D" id="3.40.50.2000">
    <property type="entry name" value="Glycogen Phosphorylase B"/>
    <property type="match status" value="2"/>
</dbReference>
<feature type="domain" description="Glycosyltransferase subfamily 4-like N-terminal" evidence="4">
    <location>
        <begin position="17"/>
        <end position="190"/>
    </location>
</feature>
<dbReference type="SUPFAM" id="SSF53756">
    <property type="entry name" value="UDP-Glycosyltransferase/glycogen phosphorylase"/>
    <property type="match status" value="1"/>
</dbReference>
<keyword evidence="6" id="KW-1185">Reference proteome</keyword>
<dbReference type="PANTHER" id="PTHR45947:SF3">
    <property type="entry name" value="SULFOQUINOVOSYL TRANSFERASE SQD2"/>
    <property type="match status" value="1"/>
</dbReference>
<dbReference type="InterPro" id="IPR001296">
    <property type="entry name" value="Glyco_trans_1"/>
</dbReference>
<sequence>MRVAMVSEQASPLTASSGQHRHVAALSGALAGRGHDVTVYTRREDPRVPDEVDSADGYRVVHVPAGPPRHLPEDKRLPFLGEFGSYLRRRWSLRPPDVAHAHFWLSGLVTELAARDLKVPVVQTFHTLGSVRQRHRIAEPTPRPRIRFERLIALRASRVLAGSGDELLELTRMGVPRNRISVVPCGVDLNIFTPYGRAADRTAALHRLVSVGDLVRHKGFDTAIEALAHLPVTELLIACAAAPEPDEERRLYRLATETGVAERVRIVDRLSRPRIAELLRSADVVVCTPRYESFGMAPLEAMACRRPVVATAVGGMTDTVVDGVTGRLIPALDPSALARAVRPLLEDATLREVWGAAGHARARTRYCWPRIAGETLGAYRRAAPLTVGEPASSAH</sequence>
<dbReference type="GO" id="GO:1903509">
    <property type="term" value="P:liposaccharide metabolic process"/>
    <property type="evidence" value="ECO:0007669"/>
    <property type="project" value="UniProtKB-ARBA"/>
</dbReference>
<proteinExistence type="predicted"/>
<dbReference type="GO" id="GO:1901137">
    <property type="term" value="P:carbohydrate derivative biosynthetic process"/>
    <property type="evidence" value="ECO:0007669"/>
    <property type="project" value="UniProtKB-ARBA"/>
</dbReference>
<evidence type="ECO:0000313" key="5">
    <source>
        <dbReference type="EMBL" id="QIS14391.1"/>
    </source>
</evidence>
<name>A0A6G9YMH6_9NOCA</name>
<evidence type="ECO:0000256" key="1">
    <source>
        <dbReference type="ARBA" id="ARBA00022676"/>
    </source>
</evidence>
<gene>
    <name evidence="5" type="ORF">F5544_32770</name>
</gene>
<protein>
    <submittedName>
        <fullName evidence="5">Glycosyltransferase</fullName>
    </submittedName>
</protein>
<evidence type="ECO:0000256" key="2">
    <source>
        <dbReference type="ARBA" id="ARBA00022679"/>
    </source>
</evidence>
<evidence type="ECO:0000259" key="3">
    <source>
        <dbReference type="Pfam" id="PF00534"/>
    </source>
</evidence>
<dbReference type="KEGG" id="nah:F5544_32770"/>
<keyword evidence="2 5" id="KW-0808">Transferase</keyword>